<keyword evidence="7" id="KW-1185">Reference proteome</keyword>
<evidence type="ECO:0000256" key="4">
    <source>
        <dbReference type="ARBA" id="ARBA00023136"/>
    </source>
</evidence>
<dbReference type="Proteomes" id="UP000309550">
    <property type="component" value="Unassembled WGS sequence"/>
</dbReference>
<evidence type="ECO:0000256" key="1">
    <source>
        <dbReference type="ARBA" id="ARBA00004167"/>
    </source>
</evidence>
<proteinExistence type="predicted"/>
<reference evidence="6 7" key="1">
    <citation type="submission" date="2019-05" db="EMBL/GenBank/DDBJ databases">
        <title>Sulfitobacter sabulilitoris sp. nov., isolated from a marine sand.</title>
        <authorList>
            <person name="Yoon J.-H."/>
        </authorList>
    </citation>
    <scope>NUCLEOTIDE SEQUENCE [LARGE SCALE GENOMIC DNA]</scope>
    <source>
        <strain evidence="6 7">HSMS-29</strain>
    </source>
</reference>
<comment type="caution">
    <text evidence="6">The sequence shown here is derived from an EMBL/GenBank/DDBJ whole genome shotgun (WGS) entry which is preliminary data.</text>
</comment>
<dbReference type="OrthoDB" id="7784409at2"/>
<dbReference type="InterPro" id="IPR007452">
    <property type="entry name" value="TamB_C"/>
</dbReference>
<feature type="domain" description="Translocation and assembly module TamB C-terminal" evidence="5">
    <location>
        <begin position="974"/>
        <end position="1325"/>
    </location>
</feature>
<evidence type="ECO:0000313" key="6">
    <source>
        <dbReference type="EMBL" id="TMM55566.1"/>
    </source>
</evidence>
<protein>
    <submittedName>
        <fullName evidence="6">Translocation/assembly module TamB</fullName>
    </submittedName>
</protein>
<accession>A0A5S3PMR9</accession>
<keyword evidence="3" id="KW-1133">Transmembrane helix</keyword>
<dbReference type="GO" id="GO:0009306">
    <property type="term" value="P:protein secretion"/>
    <property type="evidence" value="ECO:0007669"/>
    <property type="project" value="InterPro"/>
</dbReference>
<dbReference type="Pfam" id="PF04357">
    <property type="entry name" value="TamB"/>
    <property type="match status" value="1"/>
</dbReference>
<name>A0A5S3PMR9_9RHOB</name>
<dbReference type="GO" id="GO:0097347">
    <property type="term" value="C:TAM protein secretion complex"/>
    <property type="evidence" value="ECO:0007669"/>
    <property type="project" value="TreeGrafter"/>
</dbReference>
<dbReference type="PANTHER" id="PTHR36985:SF1">
    <property type="entry name" value="TRANSLOCATION AND ASSEMBLY MODULE SUBUNIT TAMB"/>
    <property type="match status" value="1"/>
</dbReference>
<evidence type="ECO:0000259" key="5">
    <source>
        <dbReference type="Pfam" id="PF04357"/>
    </source>
</evidence>
<gene>
    <name evidence="6" type="ORF">FDT80_00780</name>
</gene>
<dbReference type="EMBL" id="VANS01000001">
    <property type="protein sequence ID" value="TMM55566.1"/>
    <property type="molecule type" value="Genomic_DNA"/>
</dbReference>
<keyword evidence="2" id="KW-0812">Transmembrane</keyword>
<evidence type="ECO:0000313" key="7">
    <source>
        <dbReference type="Proteomes" id="UP000309550"/>
    </source>
</evidence>
<dbReference type="PANTHER" id="PTHR36985">
    <property type="entry name" value="TRANSLOCATION AND ASSEMBLY MODULE SUBUNIT TAMB"/>
    <property type="match status" value="1"/>
</dbReference>
<evidence type="ECO:0000256" key="2">
    <source>
        <dbReference type="ARBA" id="ARBA00022692"/>
    </source>
</evidence>
<organism evidence="6 7">
    <name type="scientific">Sulfitobacter sabulilitoris</name>
    <dbReference type="NCBI Taxonomy" id="2562655"/>
    <lineage>
        <taxon>Bacteria</taxon>
        <taxon>Pseudomonadati</taxon>
        <taxon>Pseudomonadota</taxon>
        <taxon>Alphaproteobacteria</taxon>
        <taxon>Rhodobacterales</taxon>
        <taxon>Roseobacteraceae</taxon>
        <taxon>Sulfitobacter</taxon>
    </lineage>
</organism>
<keyword evidence="4" id="KW-0472">Membrane</keyword>
<sequence length="1325" mass="136878">MRIFLALSLSCAAFGARAQDDDRGFLAGLIEGALGGEGREVRIEGFAGALSSEASFDRMTIADADGIWLTLTGARLVWNRSALLRGRLEVERLSAEALELPRLPKPIEEEDLPPAEATGFALPTLPDLPVSVNVQAFEVARIALGAPILGEETVLTLSANARLDDVGANVDLRATRTDAKQGQFAITANLDRDTRVLDLLLNLTEEDDGIAARLLDLPDRPSVDLTVEGQGPLTDFASDVVLSTAGQERLTGQITLLSVAPEKPTETPDQRIQADIGGDITAVIAPQYRDFFGENVQLRVDALIAGDGAINLSDLSMTARAAQLSGQVRLNQEKWPTFIDISGTIANPGGEPVLLPGTDGTTFVDEVALAVTYAAADGEAFEGSFDIRNLTRPEVTIASTRLEMDGTLQGNLGSVGQLLADVAFEATGVALTDPSAAQALGDAVTGTANVNYIEGQPVRISDLDLSGADYGLTGRAVIGAVEEGLPTRLTMALSAQDLSRFAGLAGQDIEGATRITLSGTIAPLAGTFDLSLDGTTQDLAVGIREADALLTGETRLALAARRTEDGTFVEDLTLINAALDVAADAQLRTDNSFVRATARLVDVGLVMPQYTGPLSFEGTASQDTRGWTVDADLDGPYDIALALQGLATGPAADLAFDLRVPQVKPLVPQVEGPLTAQGRAFRSSAGWNVDLSATGPYSAQVALKGLATGGAADLAFDLSLPDVNPLVPQVRGALTAQGRAFQSPEGWNVDLAATGPYSAQVALKGLATGADADLQFTASVPNVQPLVPGVSGPLSTEGRAFQSPEGWRVDVTAQGPYASRVAARGLATGPDATLDFSASMPDVGALVPRIRGPLAIEGGAAKSPAGWRIDTSMQGPSGTQAAVAGLVALDGNLDLRINGSAPLGLSAPFLAPRNLQGQARFDLSVNGPPALSSVTGQISTGNASFSAPNLRVGLTGLQTTVTLEQSRARIDARASVVSGGQVRVGGTVGLGGGLPADLDIALQQVVLLDPRLYRSIIDGSLDLNGPLTGGARIAGRITVGETVVTVPSSGLTSIGDIPDIVHVGAPPEVTATRRRAGVLTDPGAGSDTASGGGAGFALDIEVDAPNRIFVRGRGVDAELGGSLRLTGNTAQIISAGRFELLRGRIDILGQRFDLVEGSVQFQGGLTPFIRFVSATETAAGTVRVILQGPADSPTVTFESTPEAPQDEVLAQLLFGRDISQISAFQALQLANAVATLAGRGGAGLIGNLREGFGLDDLDITTTDDGATAVRAGKYISENIYTDVTAASDGTADVSLNLDLTKSITAKGTVKSDGNTGIGLFFEKDY</sequence>
<evidence type="ECO:0000256" key="3">
    <source>
        <dbReference type="ARBA" id="ARBA00022989"/>
    </source>
</evidence>
<comment type="subcellular location">
    <subcellularLocation>
        <location evidence="1">Membrane</location>
        <topology evidence="1">Single-pass membrane protein</topology>
    </subcellularLocation>
</comment>
<dbReference type="GO" id="GO:0005886">
    <property type="term" value="C:plasma membrane"/>
    <property type="evidence" value="ECO:0007669"/>
    <property type="project" value="InterPro"/>
</dbReference>